<dbReference type="SUPFAM" id="SSF55729">
    <property type="entry name" value="Acyl-CoA N-acyltransferases (Nat)"/>
    <property type="match status" value="1"/>
</dbReference>
<dbReference type="KEGG" id="bstg:WT74_08570"/>
<evidence type="ECO:0000256" key="2">
    <source>
        <dbReference type="ARBA" id="ARBA00023315"/>
    </source>
</evidence>
<organism evidence="3">
    <name type="scientific">Burkholderia stagnalis</name>
    <dbReference type="NCBI Taxonomy" id="1503054"/>
    <lineage>
        <taxon>Bacteria</taxon>
        <taxon>Pseudomonadati</taxon>
        <taxon>Pseudomonadota</taxon>
        <taxon>Betaproteobacteria</taxon>
        <taxon>Burkholderiales</taxon>
        <taxon>Burkholderiaceae</taxon>
        <taxon>Burkholderia</taxon>
        <taxon>Burkholderia cepacia complex</taxon>
    </lineage>
</organism>
<dbReference type="PROSITE" id="PS51186">
    <property type="entry name" value="GNAT"/>
    <property type="match status" value="1"/>
</dbReference>
<evidence type="ECO:0000256" key="1">
    <source>
        <dbReference type="ARBA" id="ARBA00022679"/>
    </source>
</evidence>
<dbReference type="InterPro" id="IPR016181">
    <property type="entry name" value="Acyl_CoA_acyltransferase"/>
</dbReference>
<sequence length="174" mass="18884">MNPGFSIRDARADELPRLGQLLVKAYAALPGFPSPDEQPGYYDMLANIARFTEKPDARVLVAVSERDELIGGVVYFGDMAEYGSSDAVNGIRNASGIRLLGVDPAFRGGGAGKALTLACIDLARRRGHAAVVLHTTKPMQLAWGMYEKLGFVRAEELDVALQTLKVYGFRLALR</sequence>
<reference evidence="3 4" key="1">
    <citation type="submission" date="2015-11" db="EMBL/GenBank/DDBJ databases">
        <title>Expanding the genomic diversity of Burkholderia species for the development of highly accurate diagnostics.</title>
        <authorList>
            <person name="Sahl J."/>
            <person name="Keim P."/>
            <person name="Wagner D."/>
        </authorList>
    </citation>
    <scope>NUCLEOTIDE SEQUENCE [LARGE SCALE GENOMIC DNA]</scope>
    <source>
        <strain evidence="3 4">MSMB1960WGS</strain>
    </source>
</reference>
<gene>
    <name evidence="3" type="ORF">WT44_15765</name>
</gene>
<proteinExistence type="predicted"/>
<dbReference type="Pfam" id="PF00583">
    <property type="entry name" value="Acetyltransf_1"/>
    <property type="match status" value="1"/>
</dbReference>
<dbReference type="InterPro" id="IPR050680">
    <property type="entry name" value="YpeA/RimI_acetyltransf"/>
</dbReference>
<dbReference type="CDD" id="cd04301">
    <property type="entry name" value="NAT_SF"/>
    <property type="match status" value="1"/>
</dbReference>
<name>A0A104PFB5_9BURK</name>
<dbReference type="RefSeq" id="WP_059885977.1">
    <property type="nucleotide sequence ID" value="NZ_CABVPM010000102.1"/>
</dbReference>
<evidence type="ECO:0000313" key="3">
    <source>
        <dbReference type="EMBL" id="KWA62103.1"/>
    </source>
</evidence>
<dbReference type="GeneID" id="93053665"/>
<dbReference type="InterPro" id="IPR000182">
    <property type="entry name" value="GNAT_dom"/>
</dbReference>
<dbReference type="PANTHER" id="PTHR43420">
    <property type="entry name" value="ACETYLTRANSFERASE"/>
    <property type="match status" value="1"/>
</dbReference>
<dbReference type="EMBL" id="LPHB01000047">
    <property type="protein sequence ID" value="KWA62103.1"/>
    <property type="molecule type" value="Genomic_DNA"/>
</dbReference>
<dbReference type="AlphaFoldDB" id="A0A104PFB5"/>
<comment type="caution">
    <text evidence="3">The sequence shown here is derived from an EMBL/GenBank/DDBJ whole genome shotgun (WGS) entry which is preliminary data.</text>
</comment>
<dbReference type="STRING" id="1503054.WT74_08570"/>
<protein>
    <submittedName>
        <fullName evidence="3">Acetyltransferase</fullName>
    </submittedName>
</protein>
<dbReference type="Proteomes" id="UP000068603">
    <property type="component" value="Unassembled WGS sequence"/>
</dbReference>
<evidence type="ECO:0000313" key="4">
    <source>
        <dbReference type="Proteomes" id="UP000068603"/>
    </source>
</evidence>
<dbReference type="GO" id="GO:0016747">
    <property type="term" value="F:acyltransferase activity, transferring groups other than amino-acyl groups"/>
    <property type="evidence" value="ECO:0007669"/>
    <property type="project" value="InterPro"/>
</dbReference>
<dbReference type="PANTHER" id="PTHR43420:SF47">
    <property type="entry name" value="N-ACETYLTRANSFERASE DOMAIN-CONTAINING PROTEIN"/>
    <property type="match status" value="1"/>
</dbReference>
<dbReference type="Gene3D" id="3.40.630.30">
    <property type="match status" value="1"/>
</dbReference>
<keyword evidence="2" id="KW-0012">Acyltransferase</keyword>
<keyword evidence="1 3" id="KW-0808">Transferase</keyword>
<accession>A0A104PFB5</accession>